<dbReference type="InterPro" id="IPR009057">
    <property type="entry name" value="Homeodomain-like_sf"/>
</dbReference>
<dbReference type="SUPFAM" id="SSF46689">
    <property type="entry name" value="Homeodomain-like"/>
    <property type="match status" value="2"/>
</dbReference>
<organism evidence="5 6">
    <name type="scientific">Lawsonibacter faecis</name>
    <dbReference type="NCBI Taxonomy" id="2763052"/>
    <lineage>
        <taxon>Bacteria</taxon>
        <taxon>Bacillati</taxon>
        <taxon>Bacillota</taxon>
        <taxon>Clostridia</taxon>
        <taxon>Eubacteriales</taxon>
        <taxon>Oscillospiraceae</taxon>
        <taxon>Lawsonibacter</taxon>
    </lineage>
</organism>
<feature type="domain" description="HTH araC/xylS-type" evidence="4">
    <location>
        <begin position="218"/>
        <end position="316"/>
    </location>
</feature>
<keyword evidence="3" id="KW-0804">Transcription</keyword>
<comment type="caution">
    <text evidence="5">The sequence shown here is derived from an EMBL/GenBank/DDBJ whole genome shotgun (WGS) entry which is preliminary data.</text>
</comment>
<dbReference type="PROSITE" id="PS01124">
    <property type="entry name" value="HTH_ARAC_FAMILY_2"/>
    <property type="match status" value="1"/>
</dbReference>
<dbReference type="Pfam" id="PF12833">
    <property type="entry name" value="HTH_18"/>
    <property type="match status" value="1"/>
</dbReference>
<evidence type="ECO:0000313" key="6">
    <source>
        <dbReference type="Proteomes" id="UP000607645"/>
    </source>
</evidence>
<sequence length="322" mass="36478">MDATKEEKVLYGSQVEIMNRGDNCTIYRLSDQEGEVVMTSYAVFPGIRLIYNDVHARRCATDVSRPMGNVIEIEHCREGRGECQMGDQFFYLAPGDISVHGKDDVGLEMLFPQNHYHGITVMLDVEQAPRCLSCILDGVDVRPEALAEKFCTSRNLFVLRKSPSLEHIFSELYTVPERIRVGYFKVKVMELLLFLSGLSTQDAQKPQGYSASQVQLAKRVAEYLLRHMNRHITITCLSEHFGVSETQLKASFRGVYGVSVYTYIREQKMLSAARMLRQTKLRVIEIAGHHGYDNGSKFAKAFRDVLGVSPREYRMGSANSPD</sequence>
<dbReference type="Proteomes" id="UP000607645">
    <property type="component" value="Unassembled WGS sequence"/>
</dbReference>
<evidence type="ECO:0000259" key="4">
    <source>
        <dbReference type="PROSITE" id="PS01124"/>
    </source>
</evidence>
<keyword evidence="1" id="KW-0805">Transcription regulation</keyword>
<dbReference type="SMART" id="SM00342">
    <property type="entry name" value="HTH_ARAC"/>
    <property type="match status" value="1"/>
</dbReference>
<dbReference type="EMBL" id="JACOPQ010000001">
    <property type="protein sequence ID" value="MBC5735399.1"/>
    <property type="molecule type" value="Genomic_DNA"/>
</dbReference>
<evidence type="ECO:0000256" key="2">
    <source>
        <dbReference type="ARBA" id="ARBA00023125"/>
    </source>
</evidence>
<dbReference type="RefSeq" id="WP_155145509.1">
    <property type="nucleotide sequence ID" value="NZ_JACOPQ010000001.1"/>
</dbReference>
<dbReference type="InterPro" id="IPR020449">
    <property type="entry name" value="Tscrpt_reg_AraC-type_HTH"/>
</dbReference>
<protein>
    <submittedName>
        <fullName evidence="5">Helix-turn-helix transcriptional regulator</fullName>
    </submittedName>
</protein>
<proteinExistence type="predicted"/>
<gene>
    <name evidence="5" type="ORF">H8S62_00040</name>
</gene>
<keyword evidence="6" id="KW-1185">Reference proteome</keyword>
<dbReference type="PANTHER" id="PTHR47893">
    <property type="entry name" value="REGULATORY PROTEIN PCHR"/>
    <property type="match status" value="1"/>
</dbReference>
<name>A0A8J6JHL9_9FIRM</name>
<reference evidence="5" key="1">
    <citation type="submission" date="2020-08" db="EMBL/GenBank/DDBJ databases">
        <title>Genome public.</title>
        <authorList>
            <person name="Liu C."/>
            <person name="Sun Q."/>
        </authorList>
    </citation>
    <scope>NUCLEOTIDE SEQUENCE</scope>
    <source>
        <strain evidence="5">NSJ-52</strain>
    </source>
</reference>
<evidence type="ECO:0000256" key="1">
    <source>
        <dbReference type="ARBA" id="ARBA00023015"/>
    </source>
</evidence>
<dbReference type="Gene3D" id="1.10.10.60">
    <property type="entry name" value="Homeodomain-like"/>
    <property type="match status" value="1"/>
</dbReference>
<evidence type="ECO:0000313" key="5">
    <source>
        <dbReference type="EMBL" id="MBC5735399.1"/>
    </source>
</evidence>
<dbReference type="PRINTS" id="PR00032">
    <property type="entry name" value="HTHARAC"/>
</dbReference>
<dbReference type="InterPro" id="IPR018060">
    <property type="entry name" value="HTH_AraC"/>
</dbReference>
<dbReference type="GO" id="GO:0043565">
    <property type="term" value="F:sequence-specific DNA binding"/>
    <property type="evidence" value="ECO:0007669"/>
    <property type="project" value="InterPro"/>
</dbReference>
<keyword evidence="2" id="KW-0238">DNA-binding</keyword>
<dbReference type="AlphaFoldDB" id="A0A8J6JHL9"/>
<evidence type="ECO:0000256" key="3">
    <source>
        <dbReference type="ARBA" id="ARBA00023163"/>
    </source>
</evidence>
<dbReference type="PANTHER" id="PTHR47893:SF1">
    <property type="entry name" value="REGULATORY PROTEIN PCHR"/>
    <property type="match status" value="1"/>
</dbReference>
<accession>A0A8J6JHL9</accession>
<dbReference type="GO" id="GO:0003700">
    <property type="term" value="F:DNA-binding transcription factor activity"/>
    <property type="evidence" value="ECO:0007669"/>
    <property type="project" value="InterPro"/>
</dbReference>
<dbReference type="InterPro" id="IPR053142">
    <property type="entry name" value="PchR_regulatory_protein"/>
</dbReference>